<keyword evidence="7" id="KW-1185">Reference proteome</keyword>
<evidence type="ECO:0000259" key="2">
    <source>
        <dbReference type="PROSITE" id="PS51186"/>
    </source>
</evidence>
<dbReference type="InterPro" id="IPR000182">
    <property type="entry name" value="GNAT_dom"/>
</dbReference>
<evidence type="ECO:0000256" key="1">
    <source>
        <dbReference type="RuleBase" id="RU363094"/>
    </source>
</evidence>
<evidence type="ECO:0000313" key="6">
    <source>
        <dbReference type="Proteomes" id="UP000095606"/>
    </source>
</evidence>
<proteinExistence type="inferred from homology"/>
<reference evidence="3 6" key="1">
    <citation type="submission" date="2015-09" db="EMBL/GenBank/DDBJ databases">
        <authorList>
            <consortium name="Pathogen Informatics"/>
        </authorList>
    </citation>
    <scope>NUCLEOTIDE SEQUENCE [LARGE SCALE GENOMIC DNA]</scope>
    <source>
        <strain evidence="3 6">2789STDY5834846</strain>
    </source>
</reference>
<dbReference type="InterPro" id="IPR006464">
    <property type="entry name" value="AcTrfase_RimI/Ard1"/>
</dbReference>
<keyword evidence="3" id="KW-0012">Acyltransferase</keyword>
<evidence type="ECO:0000313" key="7">
    <source>
        <dbReference type="Proteomes" id="UP001060104"/>
    </source>
</evidence>
<dbReference type="PANTHER" id="PTHR43072">
    <property type="entry name" value="N-ACETYLTRANSFERASE"/>
    <property type="match status" value="1"/>
</dbReference>
<dbReference type="Proteomes" id="UP000095606">
    <property type="component" value="Unassembled WGS sequence"/>
</dbReference>
<evidence type="ECO:0000313" key="3">
    <source>
        <dbReference type="EMBL" id="CUO76996.1"/>
    </source>
</evidence>
<dbReference type="CDD" id="cd04301">
    <property type="entry name" value="NAT_SF"/>
    <property type="match status" value="1"/>
</dbReference>
<dbReference type="NCBIfam" id="TIGR01575">
    <property type="entry name" value="rimI"/>
    <property type="match status" value="1"/>
</dbReference>
<keyword evidence="1" id="KW-0963">Cytoplasm</keyword>
<comment type="subcellular location">
    <subcellularLocation>
        <location evidence="1">Cytoplasm</location>
    </subcellularLocation>
</comment>
<keyword evidence="3" id="KW-0808">Transferase</keyword>
<dbReference type="RefSeq" id="WP_055269016.1">
    <property type="nucleotide sequence ID" value="NZ_CABMFH010000015.1"/>
</dbReference>
<evidence type="ECO:0000313" key="5">
    <source>
        <dbReference type="EMBL" id="VYT48898.1"/>
    </source>
</evidence>
<evidence type="ECO:0000313" key="4">
    <source>
        <dbReference type="EMBL" id="UVQ74016.1"/>
    </source>
</evidence>
<gene>
    <name evidence="3" type="primary">argA</name>
    <name evidence="4" type="synonym">rimI</name>
    <name evidence="5" type="ORF">BFLFYP10_03857</name>
    <name evidence="3" type="ORF">ERS852461_01099</name>
    <name evidence="4" type="ORF">NXY30_23990</name>
</gene>
<dbReference type="Proteomes" id="UP001060104">
    <property type="component" value="Chromosome"/>
</dbReference>
<dbReference type="EC" id="2.3.1.266" evidence="1"/>
<comment type="similarity">
    <text evidence="1">Belongs to the acetyltransferase family. RimI subfamily.</text>
</comment>
<dbReference type="EMBL" id="CACRSZ010000083">
    <property type="protein sequence ID" value="VYT48898.1"/>
    <property type="molecule type" value="Genomic_DNA"/>
</dbReference>
<name>A0A174HTS5_9BACE</name>
<keyword evidence="4" id="KW-0687">Ribonucleoprotein</keyword>
<dbReference type="EMBL" id="CZAE01000003">
    <property type="protein sequence ID" value="CUO76996.1"/>
    <property type="molecule type" value="Genomic_DNA"/>
</dbReference>
<reference evidence="4" key="3">
    <citation type="submission" date="2022-08" db="EMBL/GenBank/DDBJ databases">
        <title>Genome Sequencing of Bacteroides fragilis Group Isolates with Nanopore Technology.</title>
        <authorList>
            <person name="Tisza M.J."/>
            <person name="Smith D."/>
            <person name="Dekker J.P."/>
        </authorList>
    </citation>
    <scope>NUCLEOTIDE SEQUENCE</scope>
    <source>
        <strain evidence="4">BFG-527</strain>
    </source>
</reference>
<accession>A0A174HTS5</accession>
<dbReference type="Gene3D" id="3.40.630.30">
    <property type="match status" value="1"/>
</dbReference>
<comment type="function">
    <text evidence="1">Acetylates the N-terminal alanine of ribosomal protein bS18.</text>
</comment>
<dbReference type="SUPFAM" id="SSF55729">
    <property type="entry name" value="Acyl-CoA N-acyltransferases (Nat)"/>
    <property type="match status" value="1"/>
</dbReference>
<reference evidence="5" key="2">
    <citation type="submission" date="2019-11" db="EMBL/GenBank/DDBJ databases">
        <authorList>
            <person name="Feng L."/>
        </authorList>
    </citation>
    <scope>NUCLEOTIDE SEQUENCE</scope>
    <source>
        <strain evidence="5">BfaecisLFYP10</strain>
    </source>
</reference>
<dbReference type="AlphaFoldDB" id="A0A174HTS5"/>
<feature type="domain" description="N-acetyltransferase" evidence="2">
    <location>
        <begin position="5"/>
        <end position="150"/>
    </location>
</feature>
<organism evidence="3 6">
    <name type="scientific">Bacteroides faecis</name>
    <dbReference type="NCBI Taxonomy" id="674529"/>
    <lineage>
        <taxon>Bacteria</taxon>
        <taxon>Pseudomonadati</taxon>
        <taxon>Bacteroidota</taxon>
        <taxon>Bacteroidia</taxon>
        <taxon>Bacteroidales</taxon>
        <taxon>Bacteroidaceae</taxon>
        <taxon>Bacteroides</taxon>
    </lineage>
</organism>
<comment type="catalytic activity">
    <reaction evidence="1">
        <text>N-terminal L-alanyl-[ribosomal protein bS18] + acetyl-CoA = N-terminal N(alpha)-acetyl-L-alanyl-[ribosomal protein bS18] + CoA + H(+)</text>
        <dbReference type="Rhea" id="RHEA:43756"/>
        <dbReference type="Rhea" id="RHEA-COMP:10676"/>
        <dbReference type="Rhea" id="RHEA-COMP:10677"/>
        <dbReference type="ChEBI" id="CHEBI:15378"/>
        <dbReference type="ChEBI" id="CHEBI:57287"/>
        <dbReference type="ChEBI" id="CHEBI:57288"/>
        <dbReference type="ChEBI" id="CHEBI:64718"/>
        <dbReference type="ChEBI" id="CHEBI:83683"/>
        <dbReference type="EC" id="2.3.1.266"/>
    </reaction>
</comment>
<dbReference type="GO" id="GO:0008999">
    <property type="term" value="F:protein-N-terminal-alanine acetyltransferase activity"/>
    <property type="evidence" value="ECO:0007669"/>
    <property type="project" value="UniProtKB-EC"/>
</dbReference>
<dbReference type="Pfam" id="PF00583">
    <property type="entry name" value="Acetyltransf_1"/>
    <property type="match status" value="1"/>
</dbReference>
<dbReference type="GO" id="GO:0005737">
    <property type="term" value="C:cytoplasm"/>
    <property type="evidence" value="ECO:0007669"/>
    <property type="project" value="UniProtKB-SubCell"/>
</dbReference>
<dbReference type="GO" id="GO:0005840">
    <property type="term" value="C:ribosome"/>
    <property type="evidence" value="ECO:0007669"/>
    <property type="project" value="UniProtKB-KW"/>
</dbReference>
<dbReference type="EMBL" id="CP103141">
    <property type="protein sequence ID" value="UVQ74016.1"/>
    <property type="molecule type" value="Genomic_DNA"/>
</dbReference>
<dbReference type="GeneID" id="69591203"/>
<dbReference type="PROSITE" id="PS51186">
    <property type="entry name" value="GNAT"/>
    <property type="match status" value="1"/>
</dbReference>
<keyword evidence="4" id="KW-0689">Ribosomal protein</keyword>
<sequence>MEQTVYLRKANLRDIPAILEIEQECFREDSFSREQFAYLIGRSKGIFYVVVEQEQIIAYISLLLHAGTRYLRIYSIAVHPDFRGRKLGQLLMEQTIATAHDCKAAKITLEVKVTNTPAIRLYMKNGFIPVGVKPAYYHDGSDAIYMQRTL</sequence>
<protein>
    <recommendedName>
        <fullName evidence="1">[Ribosomal protein bS18]-alanine N-acetyltransferase</fullName>
        <ecNumber evidence="1">2.3.1.266</ecNumber>
    </recommendedName>
</protein>
<accession>A0A6N2X5R9</accession>
<dbReference type="InterPro" id="IPR016181">
    <property type="entry name" value="Acyl_CoA_acyltransferase"/>
</dbReference>